<evidence type="ECO:0000313" key="3">
    <source>
        <dbReference type="Proteomes" id="UP000217676"/>
    </source>
</evidence>
<feature type="compositionally biased region" description="Low complexity" evidence="1">
    <location>
        <begin position="352"/>
        <end position="377"/>
    </location>
</feature>
<dbReference type="PROSITE" id="PS51318">
    <property type="entry name" value="TAT"/>
    <property type="match status" value="1"/>
</dbReference>
<evidence type="ECO:0008006" key="4">
    <source>
        <dbReference type="Google" id="ProtNLM"/>
    </source>
</evidence>
<evidence type="ECO:0000256" key="1">
    <source>
        <dbReference type="SAM" id="MobiDB-lite"/>
    </source>
</evidence>
<gene>
    <name evidence="2" type="ORF">SLA_1749</name>
</gene>
<reference evidence="2 3" key="1">
    <citation type="journal article" date="2016" name="Genome Announc.">
        <title>Complete Genome Sequence of Thiostrepton-Producing Streptomyces laurentii ATCC 31255.</title>
        <authorList>
            <person name="Doi K."/>
            <person name="Fujino Y."/>
            <person name="Nagayoshi Y."/>
            <person name="Ohshima T."/>
            <person name="Ogata S."/>
        </authorList>
    </citation>
    <scope>NUCLEOTIDE SEQUENCE [LARGE SCALE GENOMIC DNA]</scope>
    <source>
        <strain evidence="2 3">ATCC 31255</strain>
    </source>
</reference>
<protein>
    <recommendedName>
        <fullName evidence="4">Large membrane protein</fullName>
    </recommendedName>
</protein>
<dbReference type="KEGG" id="slau:SLA_1749"/>
<feature type="compositionally biased region" description="Low complexity" evidence="1">
    <location>
        <begin position="40"/>
        <end position="57"/>
    </location>
</feature>
<dbReference type="InterPro" id="IPR006311">
    <property type="entry name" value="TAT_signal"/>
</dbReference>
<accession>A0A160NVK5</accession>
<feature type="region of interest" description="Disordered" evidence="1">
    <location>
        <begin position="334"/>
        <end position="388"/>
    </location>
</feature>
<sequence length="468" mass="45931">MRPNRRGALLVASVAAGVLLVGGGGVYYAATASGDGGGSSSSASDTSSSGTAAPGAPQEGGGPGIAPGEPAPGGAGGTVYRAEGSLPQGPSTAAVHRPEGRVSSAEATRLARALGLGGTPRLASGVWLVGPDRDGSGPRLSVAEKAPGSWTFHRYEGVAGGDNCLKGKACPPAGDALPPAGGAAVGEAAARAAVAPVLKAAGQDAPKPAERQTANGPVRTVTVDPVVGGLPTYGWSTTLQVGPDGTLLNGSGRLKEPAKAESLPVLSAQGALDELNGITRGTSGSGTGGLAATPAAPSPRVARVTGAILGLAPRDDGGAETLSPAWLFEVRDTPGATPHTLVRPAVDDRRTAAGSVPPASAASSAPPASPASPAADATPGRQFSAYRTDSTGRRLSVTFWGGVCGTYTASADEETPGRVTVTLTEQAQEPGQVCVLSAVETTRTVTLHQPLGDRTVVDGASGETVPRG</sequence>
<evidence type="ECO:0000313" key="2">
    <source>
        <dbReference type="EMBL" id="BAU82687.1"/>
    </source>
</evidence>
<feature type="region of interest" description="Disordered" evidence="1">
    <location>
        <begin position="33"/>
        <end position="104"/>
    </location>
</feature>
<feature type="compositionally biased region" description="Gly residues" evidence="1">
    <location>
        <begin position="58"/>
        <end position="77"/>
    </location>
</feature>
<proteinExistence type="predicted"/>
<dbReference type="AlphaFoldDB" id="A0A160NVK5"/>
<dbReference type="EMBL" id="AP017424">
    <property type="protein sequence ID" value="BAU82687.1"/>
    <property type="molecule type" value="Genomic_DNA"/>
</dbReference>
<organism evidence="2 3">
    <name type="scientific">Streptomyces laurentii</name>
    <dbReference type="NCBI Taxonomy" id="39478"/>
    <lineage>
        <taxon>Bacteria</taxon>
        <taxon>Bacillati</taxon>
        <taxon>Actinomycetota</taxon>
        <taxon>Actinomycetes</taxon>
        <taxon>Kitasatosporales</taxon>
        <taxon>Streptomycetaceae</taxon>
        <taxon>Streptomyces</taxon>
    </lineage>
</organism>
<feature type="region of interest" description="Disordered" evidence="1">
    <location>
        <begin position="277"/>
        <end position="298"/>
    </location>
</feature>
<dbReference type="Proteomes" id="UP000217676">
    <property type="component" value="Chromosome"/>
</dbReference>
<keyword evidence="3" id="KW-1185">Reference proteome</keyword>
<name>A0A160NVK5_STRLU</name>